<dbReference type="SUPFAM" id="SSF158622">
    <property type="entry name" value="YheA/YmcA-like"/>
    <property type="match status" value="1"/>
</dbReference>
<gene>
    <name evidence="1" type="ORF">ERIC2_c22890</name>
</gene>
<dbReference type="InterPro" id="IPR023378">
    <property type="entry name" value="YheA/YmcA-like_dom_sf"/>
</dbReference>
<evidence type="ECO:0000313" key="1">
    <source>
        <dbReference type="EMBL" id="AHD06081.1"/>
    </source>
</evidence>
<dbReference type="InterPro" id="IPR010368">
    <property type="entry name" value="Com_YlbF"/>
</dbReference>
<dbReference type="HOGENOM" id="CLU_114090_0_0_9"/>
<dbReference type="AlphaFoldDB" id="V9W4X6"/>
<organism evidence="1 2">
    <name type="scientific">Paenibacillus larvae subsp. larvae DSM 25430</name>
    <dbReference type="NCBI Taxonomy" id="697284"/>
    <lineage>
        <taxon>Bacteria</taxon>
        <taxon>Bacillati</taxon>
        <taxon>Bacillota</taxon>
        <taxon>Bacilli</taxon>
        <taxon>Bacillales</taxon>
        <taxon>Paenibacillaceae</taxon>
        <taxon>Paenibacillus</taxon>
    </lineage>
</organism>
<dbReference type="KEGG" id="plv:ERIC2_c22890"/>
<name>V9W4X6_9BACL</name>
<dbReference type="PATRIC" id="fig|697284.3.peg.2197"/>
<protein>
    <recommendedName>
        <fullName evidence="3">Regulatory protein YlbF</fullName>
    </recommendedName>
</protein>
<evidence type="ECO:0000313" key="2">
    <source>
        <dbReference type="Proteomes" id="UP000029431"/>
    </source>
</evidence>
<accession>V9W4X6</accession>
<reference evidence="1 2" key="1">
    <citation type="journal article" date="2014" name="PLoS ONE">
        <title>How to Kill the Honey Bee Larva: Genomic Potential and Virulence Mechanisms of Paenibacillus larvae.</title>
        <authorList>
            <person name="Djukic M."/>
            <person name="Brzuszkiewicz E."/>
            <person name="Funfhaus A."/>
            <person name="Voss J."/>
            <person name="Gollnow K."/>
            <person name="Poppinga L."/>
            <person name="Liesegang H."/>
            <person name="Garcia-Gonzalez E."/>
            <person name="Genersch E."/>
            <person name="Daniel R."/>
        </authorList>
    </citation>
    <scope>NUCLEOTIDE SEQUENCE [LARGE SCALE GENOMIC DNA]</scope>
    <source>
        <strain evidence="1 2">DSM 25430</strain>
    </source>
</reference>
<keyword evidence="2" id="KW-1185">Reference proteome</keyword>
<dbReference type="PANTHER" id="PTHR38448">
    <property type="entry name" value="REGULATORY PROTEIN YLBF-RELATED"/>
    <property type="match status" value="1"/>
</dbReference>
<dbReference type="EMBL" id="CP003355">
    <property type="protein sequence ID" value="AHD06081.1"/>
    <property type="molecule type" value="Genomic_DNA"/>
</dbReference>
<dbReference type="PANTHER" id="PTHR38448:SF2">
    <property type="entry name" value="REGULATORY PROTEIN YLBF"/>
    <property type="match status" value="1"/>
</dbReference>
<sequence>MRFKGSIDAATKSLLLFFLIGRGEAFFFKEVVFCILPNVWYDRGCKLKYEKEWREIDMAMTEVNSLDMSAVLLHAYDVGDLINASTEVADYLYWKKKMEQDEEVQKLVRLFIQKKERFEECERFGHFHPDYHAALEEVQRVQDALDRLEPFHKFKEAEFRLDDLLYTVSKTIAEAVSDSIKVPSDIASLAEASGCAGCASGGSCSGKCG</sequence>
<dbReference type="Pfam" id="PF06133">
    <property type="entry name" value="Com_YlbF"/>
    <property type="match status" value="1"/>
</dbReference>
<proteinExistence type="predicted"/>
<dbReference type="Gene3D" id="1.20.1500.10">
    <property type="entry name" value="YheA/YmcA-like"/>
    <property type="match status" value="1"/>
</dbReference>
<dbReference type="InterPro" id="IPR052767">
    <property type="entry name" value="Bact_com_dev_regulator"/>
</dbReference>
<dbReference type="Proteomes" id="UP000029431">
    <property type="component" value="Chromosome"/>
</dbReference>
<dbReference type="eggNOG" id="COG3679">
    <property type="taxonomic scope" value="Bacteria"/>
</dbReference>
<evidence type="ECO:0008006" key="3">
    <source>
        <dbReference type="Google" id="ProtNLM"/>
    </source>
</evidence>